<accession>A0A1M6KH45</accession>
<sequence>MVTIKDVARLSGVSISTVSRVINDSKPVSPEIRKKVLEVIDETGYRPNDVARSLVTRRSYLIGVIVNDLSNTYVAEMVKGVEEVGKMYNYDILLCSSYYDKEAQMNHLSLLNRKQAEGIILIGYRFDEEIVEKVNEYNKNSIYFTRDIKNDKIDHVKIDSHAASYEMTKYLINEGHKKIAFISDFEDRGSYEQDKIDGYKEALKENELDYSRVFVAGGRRYNFGYDIAHEVVAEIENITAVFCTNDELAIGLINYLFDNGYKVPDDVSVVGYGNYKESQYVRPTLTTISEPYYDIGAVSIRTLIKKIEGDKDQPSVVELPFSFIKRDSVKKRD</sequence>
<dbReference type="PROSITE" id="PS50932">
    <property type="entry name" value="HTH_LACI_2"/>
    <property type="match status" value="1"/>
</dbReference>
<dbReference type="Pfam" id="PF00532">
    <property type="entry name" value="Peripla_BP_1"/>
    <property type="match status" value="1"/>
</dbReference>
<reference evidence="5 6" key="1">
    <citation type="submission" date="2016-11" db="EMBL/GenBank/DDBJ databases">
        <authorList>
            <person name="Jaros S."/>
            <person name="Januszkiewicz K."/>
            <person name="Wedrychowicz H."/>
        </authorList>
    </citation>
    <scope>NUCLEOTIDE SEQUENCE [LARGE SCALE GENOMIC DNA]</scope>
    <source>
        <strain evidence="5 6">DSM 17477</strain>
    </source>
</reference>
<keyword evidence="2" id="KW-0238">DNA-binding</keyword>
<dbReference type="PANTHER" id="PTHR30146:SF149">
    <property type="entry name" value="HTH-TYPE TRANSCRIPTIONAL REGULATOR EBGR"/>
    <property type="match status" value="1"/>
</dbReference>
<protein>
    <submittedName>
        <fullName evidence="5">Transcriptional regulator, LacI family</fullName>
    </submittedName>
</protein>
<dbReference type="Proteomes" id="UP000184052">
    <property type="component" value="Unassembled WGS sequence"/>
</dbReference>
<dbReference type="STRING" id="1121476.SAMN02745751_02888"/>
<organism evidence="5 6">
    <name type="scientific">Dethiosulfatibacter aminovorans DSM 17477</name>
    <dbReference type="NCBI Taxonomy" id="1121476"/>
    <lineage>
        <taxon>Bacteria</taxon>
        <taxon>Bacillati</taxon>
        <taxon>Bacillota</taxon>
        <taxon>Tissierellia</taxon>
        <taxon>Dethiosulfatibacter</taxon>
    </lineage>
</organism>
<dbReference type="PROSITE" id="PS00356">
    <property type="entry name" value="HTH_LACI_1"/>
    <property type="match status" value="1"/>
</dbReference>
<dbReference type="PANTHER" id="PTHR30146">
    <property type="entry name" value="LACI-RELATED TRANSCRIPTIONAL REPRESSOR"/>
    <property type="match status" value="1"/>
</dbReference>
<dbReference type="EMBL" id="FQZL01000026">
    <property type="protein sequence ID" value="SHJ58227.1"/>
    <property type="molecule type" value="Genomic_DNA"/>
</dbReference>
<dbReference type="RefSeq" id="WP_073050275.1">
    <property type="nucleotide sequence ID" value="NZ_FQZL01000026.1"/>
</dbReference>
<dbReference type="Gene3D" id="3.40.50.2300">
    <property type="match status" value="2"/>
</dbReference>
<evidence type="ECO:0000259" key="4">
    <source>
        <dbReference type="PROSITE" id="PS50932"/>
    </source>
</evidence>
<dbReference type="InterPro" id="IPR001761">
    <property type="entry name" value="Peripla_BP/Lac1_sug-bd_dom"/>
</dbReference>
<dbReference type="SMART" id="SM00354">
    <property type="entry name" value="HTH_LACI"/>
    <property type="match status" value="1"/>
</dbReference>
<dbReference type="SUPFAM" id="SSF47413">
    <property type="entry name" value="lambda repressor-like DNA-binding domains"/>
    <property type="match status" value="1"/>
</dbReference>
<keyword evidence="1" id="KW-0805">Transcription regulation</keyword>
<evidence type="ECO:0000313" key="6">
    <source>
        <dbReference type="Proteomes" id="UP000184052"/>
    </source>
</evidence>
<keyword evidence="3" id="KW-0804">Transcription</keyword>
<dbReference type="Gene3D" id="1.10.260.40">
    <property type="entry name" value="lambda repressor-like DNA-binding domains"/>
    <property type="match status" value="1"/>
</dbReference>
<dbReference type="GO" id="GO:0003700">
    <property type="term" value="F:DNA-binding transcription factor activity"/>
    <property type="evidence" value="ECO:0007669"/>
    <property type="project" value="TreeGrafter"/>
</dbReference>
<keyword evidence="6" id="KW-1185">Reference proteome</keyword>
<evidence type="ECO:0000313" key="5">
    <source>
        <dbReference type="EMBL" id="SHJ58227.1"/>
    </source>
</evidence>
<dbReference type="FunFam" id="1.10.260.40:FF:000002">
    <property type="entry name" value="HTH-type transcriptional repressor PurR"/>
    <property type="match status" value="1"/>
</dbReference>
<dbReference type="InterPro" id="IPR000843">
    <property type="entry name" value="HTH_LacI"/>
</dbReference>
<feature type="domain" description="HTH lacI-type" evidence="4">
    <location>
        <begin position="2"/>
        <end position="56"/>
    </location>
</feature>
<evidence type="ECO:0000256" key="1">
    <source>
        <dbReference type="ARBA" id="ARBA00023015"/>
    </source>
</evidence>
<dbReference type="SUPFAM" id="SSF53822">
    <property type="entry name" value="Periplasmic binding protein-like I"/>
    <property type="match status" value="1"/>
</dbReference>
<dbReference type="InterPro" id="IPR010982">
    <property type="entry name" value="Lambda_DNA-bd_dom_sf"/>
</dbReference>
<dbReference type="Pfam" id="PF00356">
    <property type="entry name" value="LacI"/>
    <property type="match status" value="1"/>
</dbReference>
<dbReference type="GO" id="GO:0000976">
    <property type="term" value="F:transcription cis-regulatory region binding"/>
    <property type="evidence" value="ECO:0007669"/>
    <property type="project" value="TreeGrafter"/>
</dbReference>
<dbReference type="PRINTS" id="PR00036">
    <property type="entry name" value="HTHLACI"/>
</dbReference>
<evidence type="ECO:0000256" key="2">
    <source>
        <dbReference type="ARBA" id="ARBA00023125"/>
    </source>
</evidence>
<dbReference type="AlphaFoldDB" id="A0A1M6KH45"/>
<gene>
    <name evidence="5" type="ORF">SAMN02745751_02888</name>
</gene>
<evidence type="ECO:0000256" key="3">
    <source>
        <dbReference type="ARBA" id="ARBA00023163"/>
    </source>
</evidence>
<dbReference type="CDD" id="cd01392">
    <property type="entry name" value="HTH_LacI"/>
    <property type="match status" value="1"/>
</dbReference>
<dbReference type="InterPro" id="IPR028082">
    <property type="entry name" value="Peripla_BP_I"/>
</dbReference>
<proteinExistence type="predicted"/>
<name>A0A1M6KH45_9FIRM</name>
<dbReference type="OrthoDB" id="9784962at2"/>
<dbReference type="CDD" id="cd06267">
    <property type="entry name" value="PBP1_LacI_sugar_binding-like"/>
    <property type="match status" value="1"/>
</dbReference>